<proteinExistence type="predicted"/>
<dbReference type="AlphaFoldDB" id="A0A072UWI7"/>
<dbReference type="EnsemblPlants" id="KEH33398">
    <property type="protein sequence ID" value="KEH33398"/>
    <property type="gene ID" value="MTR_3g437610"/>
</dbReference>
<sequence>MTIQIKAYVSLEVSFQCTLITTSSIPCELIQPNNKSQMPRGYHFTLEVREGVSFPPSFHDHPK</sequence>
<dbReference type="Proteomes" id="UP000002051">
    <property type="component" value="Chromosome 3"/>
</dbReference>
<gene>
    <name evidence="1" type="ordered locus">MTR_3g437610</name>
</gene>
<keyword evidence="3" id="KW-1185">Reference proteome</keyword>
<evidence type="ECO:0000313" key="1">
    <source>
        <dbReference type="EMBL" id="KEH33398.1"/>
    </source>
</evidence>
<organism evidence="1 3">
    <name type="scientific">Medicago truncatula</name>
    <name type="common">Barrel medic</name>
    <name type="synonym">Medicago tribuloides</name>
    <dbReference type="NCBI Taxonomy" id="3880"/>
    <lineage>
        <taxon>Eukaryota</taxon>
        <taxon>Viridiplantae</taxon>
        <taxon>Streptophyta</taxon>
        <taxon>Embryophyta</taxon>
        <taxon>Tracheophyta</taxon>
        <taxon>Spermatophyta</taxon>
        <taxon>Magnoliopsida</taxon>
        <taxon>eudicotyledons</taxon>
        <taxon>Gunneridae</taxon>
        <taxon>Pentapetalae</taxon>
        <taxon>rosids</taxon>
        <taxon>fabids</taxon>
        <taxon>Fabales</taxon>
        <taxon>Fabaceae</taxon>
        <taxon>Papilionoideae</taxon>
        <taxon>50 kb inversion clade</taxon>
        <taxon>NPAAA clade</taxon>
        <taxon>Hologalegina</taxon>
        <taxon>IRL clade</taxon>
        <taxon>Trifolieae</taxon>
        <taxon>Medicago</taxon>
    </lineage>
</organism>
<evidence type="ECO:0000313" key="2">
    <source>
        <dbReference type="EnsemblPlants" id="KEH33398"/>
    </source>
</evidence>
<dbReference type="EMBL" id="CM001219">
    <property type="protein sequence ID" value="KEH33398.1"/>
    <property type="molecule type" value="Genomic_DNA"/>
</dbReference>
<reference evidence="2" key="3">
    <citation type="submission" date="2015-04" db="UniProtKB">
        <authorList>
            <consortium name="EnsemblPlants"/>
        </authorList>
    </citation>
    <scope>IDENTIFICATION</scope>
    <source>
        <strain evidence="2">cv. Jemalong A17</strain>
    </source>
</reference>
<accession>A0A072UWI7</accession>
<reference evidence="1 3" key="2">
    <citation type="journal article" date="2014" name="BMC Genomics">
        <title>An improved genome release (version Mt4.0) for the model legume Medicago truncatula.</title>
        <authorList>
            <person name="Tang H."/>
            <person name="Krishnakumar V."/>
            <person name="Bidwell S."/>
            <person name="Rosen B."/>
            <person name="Chan A."/>
            <person name="Zhou S."/>
            <person name="Gentzbittel L."/>
            <person name="Childs K.L."/>
            <person name="Yandell M."/>
            <person name="Gundlach H."/>
            <person name="Mayer K.F."/>
            <person name="Schwartz D.C."/>
            <person name="Town C.D."/>
        </authorList>
    </citation>
    <scope>GENOME REANNOTATION</scope>
    <source>
        <strain evidence="1">A17</strain>
        <strain evidence="2 3">cv. Jemalong A17</strain>
    </source>
</reference>
<reference evidence="1 3" key="1">
    <citation type="journal article" date="2011" name="Nature">
        <title>The Medicago genome provides insight into the evolution of rhizobial symbioses.</title>
        <authorList>
            <person name="Young N.D."/>
            <person name="Debelle F."/>
            <person name="Oldroyd G.E."/>
            <person name="Geurts R."/>
            <person name="Cannon S.B."/>
            <person name="Udvardi M.K."/>
            <person name="Benedito V.A."/>
            <person name="Mayer K.F."/>
            <person name="Gouzy J."/>
            <person name="Schoof H."/>
            <person name="Van de Peer Y."/>
            <person name="Proost S."/>
            <person name="Cook D.R."/>
            <person name="Meyers B.C."/>
            <person name="Spannagl M."/>
            <person name="Cheung F."/>
            <person name="De Mita S."/>
            <person name="Krishnakumar V."/>
            <person name="Gundlach H."/>
            <person name="Zhou S."/>
            <person name="Mudge J."/>
            <person name="Bharti A.K."/>
            <person name="Murray J.D."/>
            <person name="Naoumkina M.A."/>
            <person name="Rosen B."/>
            <person name="Silverstein K.A."/>
            <person name="Tang H."/>
            <person name="Rombauts S."/>
            <person name="Zhao P.X."/>
            <person name="Zhou P."/>
            <person name="Barbe V."/>
            <person name="Bardou P."/>
            <person name="Bechner M."/>
            <person name="Bellec A."/>
            <person name="Berger A."/>
            <person name="Berges H."/>
            <person name="Bidwell S."/>
            <person name="Bisseling T."/>
            <person name="Choisne N."/>
            <person name="Couloux A."/>
            <person name="Denny R."/>
            <person name="Deshpande S."/>
            <person name="Dai X."/>
            <person name="Doyle J.J."/>
            <person name="Dudez A.M."/>
            <person name="Farmer A.D."/>
            <person name="Fouteau S."/>
            <person name="Franken C."/>
            <person name="Gibelin C."/>
            <person name="Gish J."/>
            <person name="Goldstein S."/>
            <person name="Gonzalez A.J."/>
            <person name="Green P.J."/>
            <person name="Hallab A."/>
            <person name="Hartog M."/>
            <person name="Hua A."/>
            <person name="Humphray S.J."/>
            <person name="Jeong D.H."/>
            <person name="Jing Y."/>
            <person name="Jocker A."/>
            <person name="Kenton S.M."/>
            <person name="Kim D.J."/>
            <person name="Klee K."/>
            <person name="Lai H."/>
            <person name="Lang C."/>
            <person name="Lin S."/>
            <person name="Macmil S.L."/>
            <person name="Magdelenat G."/>
            <person name="Matthews L."/>
            <person name="McCorrison J."/>
            <person name="Monaghan E.L."/>
            <person name="Mun J.H."/>
            <person name="Najar F.Z."/>
            <person name="Nicholson C."/>
            <person name="Noirot C."/>
            <person name="O'Bleness M."/>
            <person name="Paule C.R."/>
            <person name="Poulain J."/>
            <person name="Prion F."/>
            <person name="Qin B."/>
            <person name="Qu C."/>
            <person name="Retzel E.F."/>
            <person name="Riddle C."/>
            <person name="Sallet E."/>
            <person name="Samain S."/>
            <person name="Samson N."/>
            <person name="Sanders I."/>
            <person name="Saurat O."/>
            <person name="Scarpelli C."/>
            <person name="Schiex T."/>
            <person name="Segurens B."/>
            <person name="Severin A.J."/>
            <person name="Sherrier D.J."/>
            <person name="Shi R."/>
            <person name="Sims S."/>
            <person name="Singer S.R."/>
            <person name="Sinharoy S."/>
            <person name="Sterck L."/>
            <person name="Viollet A."/>
            <person name="Wang B.B."/>
            <person name="Wang K."/>
            <person name="Wang M."/>
            <person name="Wang X."/>
            <person name="Warfsmann J."/>
            <person name="Weissenbach J."/>
            <person name="White D.D."/>
            <person name="White J.D."/>
            <person name="Wiley G.B."/>
            <person name="Wincker P."/>
            <person name="Xing Y."/>
            <person name="Yang L."/>
            <person name="Yao Z."/>
            <person name="Ying F."/>
            <person name="Zhai J."/>
            <person name="Zhou L."/>
            <person name="Zuber A."/>
            <person name="Denarie J."/>
            <person name="Dixon R.A."/>
            <person name="May G.D."/>
            <person name="Schwartz D.C."/>
            <person name="Rogers J."/>
            <person name="Quetier F."/>
            <person name="Town C.D."/>
            <person name="Roe B.A."/>
        </authorList>
    </citation>
    <scope>NUCLEOTIDE SEQUENCE [LARGE SCALE GENOMIC DNA]</scope>
    <source>
        <strain evidence="1">A17</strain>
        <strain evidence="2 3">cv. Jemalong A17</strain>
    </source>
</reference>
<protein>
    <submittedName>
        <fullName evidence="1 2">Uncharacterized protein</fullName>
    </submittedName>
</protein>
<evidence type="ECO:0000313" key="3">
    <source>
        <dbReference type="Proteomes" id="UP000002051"/>
    </source>
</evidence>
<dbReference type="HOGENOM" id="CLU_2889131_0_0_1"/>
<name>A0A072UWI7_MEDTR</name>